<organism evidence="2 3">
    <name type="scientific">Halobium salinum</name>
    <dbReference type="NCBI Taxonomy" id="1364940"/>
    <lineage>
        <taxon>Archaea</taxon>
        <taxon>Methanobacteriati</taxon>
        <taxon>Methanobacteriota</taxon>
        <taxon>Stenosarchaea group</taxon>
        <taxon>Halobacteria</taxon>
        <taxon>Halobacteriales</taxon>
        <taxon>Haloferacaceae</taxon>
        <taxon>Halobium</taxon>
    </lineage>
</organism>
<sequence>MTTDSSYRVLAFLAVALAFLVATSGVVTLQVEASANPALPTVPVGVPSVGGLLTGEGATERTPAAPATADAASARASAAAGDTTSATDDVTDDTGDQAALGTNSALVSRADAYVERYNRGVDAAPNRIRAEYADDVRATVVALSAYEAVKRQVADEVIRFEVRTGTGDVAVVTVVTDAEAHVVDYRVGDGPTSPTVVVRTDEASLRGIVAADDRLAATLDAIADGDVVVSGDGVDPTVLKNVVELYRSAP</sequence>
<comment type="caution">
    <text evidence="2">The sequence shown here is derived from an EMBL/GenBank/DDBJ whole genome shotgun (WGS) entry which is preliminary data.</text>
</comment>
<feature type="compositionally biased region" description="Low complexity" evidence="1">
    <location>
        <begin position="78"/>
        <end position="88"/>
    </location>
</feature>
<evidence type="ECO:0000313" key="3">
    <source>
        <dbReference type="Proteomes" id="UP001595921"/>
    </source>
</evidence>
<reference evidence="2 3" key="1">
    <citation type="journal article" date="2019" name="Int. J. Syst. Evol. Microbiol.">
        <title>The Global Catalogue of Microorganisms (GCM) 10K type strain sequencing project: providing services to taxonomists for standard genome sequencing and annotation.</title>
        <authorList>
            <consortium name="The Broad Institute Genomics Platform"/>
            <consortium name="The Broad Institute Genome Sequencing Center for Infectious Disease"/>
            <person name="Wu L."/>
            <person name="Ma J."/>
        </authorList>
    </citation>
    <scope>NUCLEOTIDE SEQUENCE [LARGE SCALE GENOMIC DNA]</scope>
    <source>
        <strain evidence="2 3">CGMCC 1.12553</strain>
    </source>
</reference>
<feature type="region of interest" description="Disordered" evidence="1">
    <location>
        <begin position="78"/>
        <end position="97"/>
    </location>
</feature>
<accession>A0ABD5PB75</accession>
<name>A0ABD5PB75_9EURY</name>
<keyword evidence="3" id="KW-1185">Reference proteome</keyword>
<proteinExistence type="predicted"/>
<dbReference type="RefSeq" id="WP_267624640.1">
    <property type="nucleotide sequence ID" value="NZ_JAODIW010000009.1"/>
</dbReference>
<protein>
    <recommendedName>
        <fullName evidence="4">SCP-2 sterol transfer family protein</fullName>
    </recommendedName>
</protein>
<evidence type="ECO:0000256" key="1">
    <source>
        <dbReference type="SAM" id="MobiDB-lite"/>
    </source>
</evidence>
<dbReference type="EMBL" id="JBHSDS010000005">
    <property type="protein sequence ID" value="MFC4357910.1"/>
    <property type="molecule type" value="Genomic_DNA"/>
</dbReference>
<evidence type="ECO:0008006" key="4">
    <source>
        <dbReference type="Google" id="ProtNLM"/>
    </source>
</evidence>
<dbReference type="AlphaFoldDB" id="A0ABD5PB75"/>
<evidence type="ECO:0000313" key="2">
    <source>
        <dbReference type="EMBL" id="MFC4357910.1"/>
    </source>
</evidence>
<dbReference type="Proteomes" id="UP001595921">
    <property type="component" value="Unassembled WGS sequence"/>
</dbReference>
<gene>
    <name evidence="2" type="ORF">ACFO0N_08100</name>
</gene>